<evidence type="ECO:0000259" key="2">
    <source>
        <dbReference type="Pfam" id="PF13556"/>
    </source>
</evidence>
<comment type="similarity">
    <text evidence="1">Belongs to the CdaR family.</text>
</comment>
<reference evidence="5" key="1">
    <citation type="journal article" date="2019" name="Int. J. Syst. Evol. Microbiol.">
        <title>The Global Catalogue of Microorganisms (GCM) 10K type strain sequencing project: providing services to taxonomists for standard genome sequencing and annotation.</title>
        <authorList>
            <consortium name="The Broad Institute Genomics Platform"/>
            <consortium name="The Broad Institute Genome Sequencing Center for Infectious Disease"/>
            <person name="Wu L."/>
            <person name="Ma J."/>
        </authorList>
    </citation>
    <scope>NUCLEOTIDE SEQUENCE [LARGE SCALE GENOMIC DNA]</scope>
    <source>
        <strain evidence="5">JCM 9371</strain>
    </source>
</reference>
<dbReference type="Proteomes" id="UP001597063">
    <property type="component" value="Unassembled WGS sequence"/>
</dbReference>
<dbReference type="PANTHER" id="PTHR33744:SF1">
    <property type="entry name" value="DNA-BINDING TRANSCRIPTIONAL ACTIVATOR ADER"/>
    <property type="match status" value="1"/>
</dbReference>
<evidence type="ECO:0000313" key="4">
    <source>
        <dbReference type="EMBL" id="MFD0687615.1"/>
    </source>
</evidence>
<organism evidence="4 5">
    <name type="scientific">Actinomadura fibrosa</name>
    <dbReference type="NCBI Taxonomy" id="111802"/>
    <lineage>
        <taxon>Bacteria</taxon>
        <taxon>Bacillati</taxon>
        <taxon>Actinomycetota</taxon>
        <taxon>Actinomycetes</taxon>
        <taxon>Streptosporangiales</taxon>
        <taxon>Thermomonosporaceae</taxon>
        <taxon>Actinomadura</taxon>
    </lineage>
</organism>
<dbReference type="Gene3D" id="1.10.10.2840">
    <property type="entry name" value="PucR C-terminal helix-turn-helix domain"/>
    <property type="match status" value="1"/>
</dbReference>
<evidence type="ECO:0000313" key="5">
    <source>
        <dbReference type="Proteomes" id="UP001597063"/>
    </source>
</evidence>
<dbReference type="InterPro" id="IPR051448">
    <property type="entry name" value="CdaR-like_regulators"/>
</dbReference>
<dbReference type="EMBL" id="JBHTGP010000013">
    <property type="protein sequence ID" value="MFD0687615.1"/>
    <property type="molecule type" value="Genomic_DNA"/>
</dbReference>
<comment type="caution">
    <text evidence="4">The sequence shown here is derived from an EMBL/GenBank/DDBJ whole genome shotgun (WGS) entry which is preliminary data.</text>
</comment>
<accession>A0ABW2XSX2</accession>
<keyword evidence="5" id="KW-1185">Reference proteome</keyword>
<dbReference type="InterPro" id="IPR025736">
    <property type="entry name" value="PucR_C-HTH_dom"/>
</dbReference>
<dbReference type="Pfam" id="PF13556">
    <property type="entry name" value="HTH_30"/>
    <property type="match status" value="1"/>
</dbReference>
<evidence type="ECO:0000256" key="1">
    <source>
        <dbReference type="ARBA" id="ARBA00006754"/>
    </source>
</evidence>
<dbReference type="InterPro" id="IPR042070">
    <property type="entry name" value="PucR_C-HTH_sf"/>
</dbReference>
<sequence>MAWRHWMAIAFTLTDDPGELRELLDLTSRSLSDHVDTALAAVTAVIARERPAAVIHSTHPAPQPGDLEDIAHVLATSVPAFRGRRPLAVLADPATLWLWLPTVHHPDPAVLEAALGRLPDVRVAIGATVPGADGFRHSHSTAQDTRRLAENPAAPCHITDYERTQAVVLATQQTRAARHLVHHGNAAATARALYLHRNTVLSRLTRAEGLLPQPLIGQTLNVALALEILHWFGHARPAAAHR</sequence>
<dbReference type="Pfam" id="PF17853">
    <property type="entry name" value="GGDEF_2"/>
    <property type="match status" value="1"/>
</dbReference>
<name>A0ABW2XSX2_9ACTN</name>
<feature type="domain" description="CdaR GGDEF-like" evidence="3">
    <location>
        <begin position="54"/>
        <end position="147"/>
    </location>
</feature>
<dbReference type="RefSeq" id="WP_131756859.1">
    <property type="nucleotide sequence ID" value="NZ_CAACUY010000022.1"/>
</dbReference>
<feature type="domain" description="PucR C-terminal helix-turn-helix" evidence="2">
    <location>
        <begin position="180"/>
        <end position="227"/>
    </location>
</feature>
<proteinExistence type="inferred from homology"/>
<dbReference type="PANTHER" id="PTHR33744">
    <property type="entry name" value="CARBOHYDRATE DIACID REGULATOR"/>
    <property type="match status" value="1"/>
</dbReference>
<evidence type="ECO:0000259" key="3">
    <source>
        <dbReference type="Pfam" id="PF17853"/>
    </source>
</evidence>
<dbReference type="InterPro" id="IPR041522">
    <property type="entry name" value="CdaR_GGDEF"/>
</dbReference>
<gene>
    <name evidence="4" type="ORF">ACFQZM_24185</name>
</gene>
<protein>
    <submittedName>
        <fullName evidence="4">Helix-turn-helix domain-containing protein</fullName>
    </submittedName>
</protein>